<proteinExistence type="predicted"/>
<dbReference type="STRING" id="1465490.SAMN05444277_104261"/>
<evidence type="ECO:0008006" key="3">
    <source>
        <dbReference type="Google" id="ProtNLM"/>
    </source>
</evidence>
<evidence type="ECO:0000313" key="2">
    <source>
        <dbReference type="Proteomes" id="UP000199031"/>
    </source>
</evidence>
<accession>A0A1I5V9I8</accession>
<protein>
    <recommendedName>
        <fullName evidence="3">Addiction module component</fullName>
    </recommendedName>
</protein>
<reference evidence="1 2" key="1">
    <citation type="submission" date="2016-10" db="EMBL/GenBank/DDBJ databases">
        <authorList>
            <person name="de Groot N.N."/>
        </authorList>
    </citation>
    <scope>NUCLEOTIDE SEQUENCE [LARGE SCALE GENOMIC DNA]</scope>
    <source>
        <strain evidence="1 2">DSM 28286</strain>
    </source>
</reference>
<dbReference type="RefSeq" id="WP_090657582.1">
    <property type="nucleotide sequence ID" value="NZ_FOXQ01000004.1"/>
</dbReference>
<keyword evidence="2" id="KW-1185">Reference proteome</keyword>
<organism evidence="1 2">
    <name type="scientific">Parafilimonas terrae</name>
    <dbReference type="NCBI Taxonomy" id="1465490"/>
    <lineage>
        <taxon>Bacteria</taxon>
        <taxon>Pseudomonadati</taxon>
        <taxon>Bacteroidota</taxon>
        <taxon>Chitinophagia</taxon>
        <taxon>Chitinophagales</taxon>
        <taxon>Chitinophagaceae</taxon>
        <taxon>Parafilimonas</taxon>
    </lineage>
</organism>
<name>A0A1I5V9I8_9BACT</name>
<dbReference type="AlphaFoldDB" id="A0A1I5V9I8"/>
<evidence type="ECO:0000313" key="1">
    <source>
        <dbReference type="EMBL" id="SFQ03606.1"/>
    </source>
</evidence>
<gene>
    <name evidence="1" type="ORF">SAMN05444277_104261</name>
</gene>
<dbReference type="EMBL" id="FOXQ01000004">
    <property type="protein sequence ID" value="SFQ03606.1"/>
    <property type="molecule type" value="Genomic_DNA"/>
</dbReference>
<dbReference type="OrthoDB" id="677751at2"/>
<sequence length="78" mass="8988">MINSEIRDQIHKLIDKASDTQLDAVLQILESSSINNKYSKEDLDSFYERIQMFEDSSSNGYSVEESHAMIRNKHKHGA</sequence>
<dbReference type="Proteomes" id="UP000199031">
    <property type="component" value="Unassembled WGS sequence"/>
</dbReference>